<dbReference type="InterPro" id="IPR011009">
    <property type="entry name" value="Kinase-like_dom_sf"/>
</dbReference>
<reference evidence="2 3" key="1">
    <citation type="submission" date="2019-07" db="EMBL/GenBank/DDBJ databases">
        <authorList>
            <person name="Zhu P."/>
        </authorList>
    </citation>
    <scope>NUCLEOTIDE SEQUENCE [LARGE SCALE GENOMIC DNA]</scope>
    <source>
        <strain evidence="2 3">SSL-25</strain>
    </source>
</reference>
<protein>
    <submittedName>
        <fullName evidence="2">Phosphotransferase</fullName>
    </submittedName>
</protein>
<dbReference type="InterPro" id="IPR002575">
    <property type="entry name" value="Aminoglycoside_PTrfase"/>
</dbReference>
<dbReference type="Pfam" id="PF01636">
    <property type="entry name" value="APH"/>
    <property type="match status" value="1"/>
</dbReference>
<dbReference type="OrthoDB" id="3723194at2"/>
<dbReference type="KEGG" id="sqz:FQU76_10990"/>
<dbReference type="EMBL" id="CP042266">
    <property type="protein sequence ID" value="QDY76962.1"/>
    <property type="molecule type" value="Genomic_DNA"/>
</dbReference>
<dbReference type="GO" id="GO:0016740">
    <property type="term" value="F:transferase activity"/>
    <property type="evidence" value="ECO:0007669"/>
    <property type="project" value="UniProtKB-KW"/>
</dbReference>
<dbReference type="Gene3D" id="3.90.1200.10">
    <property type="match status" value="1"/>
</dbReference>
<keyword evidence="2" id="KW-0808">Transferase</keyword>
<sequence length="289" mass="32109">MTSTQRTQETAVRDACRRTGLSTAGLEVIRQHATGVYLLPTERAVARVRPAAESAAARMLAELLRWLIGHGFPVVEPLAEPVEEPPYVVTLWSHYPQPTTPPPAGALGGILRELHCLPEPPVALPSYQPLASLTTSVKRSHTLETDECAWLVEMTDKLLYEYRQLDFPLGRGLIHGDAYPGNTLWDGEQVRLGDWDEVAVGPRELDLANTFQGVRYGRTAEEIQSFTDAYGHDPSPWPGLRTLVTMRDLHTLGSFIQRADTGDQAAAAELRHRLDTLRSGRPRAQWGRH</sequence>
<gene>
    <name evidence="2" type="ORF">FQU76_10990</name>
</gene>
<dbReference type="AlphaFoldDB" id="A0A5B8IFP6"/>
<organism evidence="2 3">
    <name type="scientific">Streptomyces qinzhouensis</name>
    <dbReference type="NCBI Taxonomy" id="2599401"/>
    <lineage>
        <taxon>Bacteria</taxon>
        <taxon>Bacillati</taxon>
        <taxon>Actinomycetota</taxon>
        <taxon>Actinomycetes</taxon>
        <taxon>Kitasatosporales</taxon>
        <taxon>Streptomycetaceae</taxon>
        <taxon>Streptomyces</taxon>
    </lineage>
</organism>
<evidence type="ECO:0000313" key="2">
    <source>
        <dbReference type="EMBL" id="QDY76962.1"/>
    </source>
</evidence>
<dbReference type="SUPFAM" id="SSF56112">
    <property type="entry name" value="Protein kinase-like (PK-like)"/>
    <property type="match status" value="1"/>
</dbReference>
<evidence type="ECO:0000259" key="1">
    <source>
        <dbReference type="Pfam" id="PF01636"/>
    </source>
</evidence>
<evidence type="ECO:0000313" key="3">
    <source>
        <dbReference type="Proteomes" id="UP000320580"/>
    </source>
</evidence>
<proteinExistence type="predicted"/>
<accession>A0A5B8IFP6</accession>
<keyword evidence="3" id="KW-1185">Reference proteome</keyword>
<feature type="domain" description="Aminoglycoside phosphotransferase" evidence="1">
    <location>
        <begin position="36"/>
        <end position="237"/>
    </location>
</feature>
<dbReference type="Proteomes" id="UP000320580">
    <property type="component" value="Chromosome"/>
</dbReference>
<name>A0A5B8IFP6_9ACTN</name>
<dbReference type="RefSeq" id="WP_146480252.1">
    <property type="nucleotide sequence ID" value="NZ_CP042266.1"/>
</dbReference>